<evidence type="ECO:0000313" key="3">
    <source>
        <dbReference type="Proteomes" id="UP000887159"/>
    </source>
</evidence>
<sequence length="79" mass="8620">MILYNLTLQRATGITHAVHGNFAGTKQQEIAVSRGKILELLRPDPNTGKVHTLLTVEIFGVIRSMMGFRLTGGSKGLPF</sequence>
<dbReference type="Proteomes" id="UP000887159">
    <property type="component" value="Unassembled WGS sequence"/>
</dbReference>
<gene>
    <name evidence="2" type="primary">SF3B3</name>
    <name evidence="2" type="ORF">TNCV_3414781</name>
</gene>
<proteinExistence type="predicted"/>
<protein>
    <submittedName>
        <fullName evidence="2">Splicing factor 3B subunit 3</fullName>
    </submittedName>
</protein>
<accession>A0A8X6RFN0</accession>
<dbReference type="AlphaFoldDB" id="A0A8X6RFN0"/>
<evidence type="ECO:0000313" key="2">
    <source>
        <dbReference type="EMBL" id="GFX94118.1"/>
    </source>
</evidence>
<evidence type="ECO:0000259" key="1">
    <source>
        <dbReference type="Pfam" id="PF10433"/>
    </source>
</evidence>
<dbReference type="EMBL" id="BMAU01021176">
    <property type="protein sequence ID" value="GFX94118.1"/>
    <property type="molecule type" value="Genomic_DNA"/>
</dbReference>
<reference evidence="2" key="1">
    <citation type="submission" date="2020-08" db="EMBL/GenBank/DDBJ databases">
        <title>Multicomponent nature underlies the extraordinary mechanical properties of spider dragline silk.</title>
        <authorList>
            <person name="Kono N."/>
            <person name="Nakamura H."/>
            <person name="Mori M."/>
            <person name="Yoshida Y."/>
            <person name="Ohtoshi R."/>
            <person name="Malay A.D."/>
            <person name="Moran D.A.P."/>
            <person name="Tomita M."/>
            <person name="Numata K."/>
            <person name="Arakawa K."/>
        </authorList>
    </citation>
    <scope>NUCLEOTIDE SEQUENCE</scope>
</reference>
<dbReference type="Gene3D" id="2.130.10.10">
    <property type="entry name" value="YVTN repeat-like/Quinoprotein amine dehydrogenase"/>
    <property type="match status" value="1"/>
</dbReference>
<name>A0A8X6RFN0_TRICX</name>
<dbReference type="InterPro" id="IPR018846">
    <property type="entry name" value="Beta-prop_RSE1/DDB1/CPSF1_1st"/>
</dbReference>
<dbReference type="InterPro" id="IPR015943">
    <property type="entry name" value="WD40/YVTN_repeat-like_dom_sf"/>
</dbReference>
<dbReference type="Pfam" id="PF10433">
    <property type="entry name" value="Beta-prop_RSE1_1st"/>
    <property type="match status" value="1"/>
</dbReference>
<organism evidence="2 3">
    <name type="scientific">Trichonephila clavipes</name>
    <name type="common">Golden silk orbweaver</name>
    <name type="synonym">Nephila clavipes</name>
    <dbReference type="NCBI Taxonomy" id="2585209"/>
    <lineage>
        <taxon>Eukaryota</taxon>
        <taxon>Metazoa</taxon>
        <taxon>Ecdysozoa</taxon>
        <taxon>Arthropoda</taxon>
        <taxon>Chelicerata</taxon>
        <taxon>Arachnida</taxon>
        <taxon>Araneae</taxon>
        <taxon>Araneomorphae</taxon>
        <taxon>Entelegynae</taxon>
        <taxon>Araneoidea</taxon>
        <taxon>Nephilidae</taxon>
        <taxon>Trichonephila</taxon>
    </lineage>
</organism>
<feature type="domain" description="RSE1/DDB1/CPSF1 first beta-propeller" evidence="1">
    <location>
        <begin position="14"/>
        <end position="75"/>
    </location>
</feature>
<comment type="caution">
    <text evidence="2">The sequence shown here is derived from an EMBL/GenBank/DDBJ whole genome shotgun (WGS) entry which is preliminary data.</text>
</comment>
<keyword evidence="3" id="KW-1185">Reference proteome</keyword>